<evidence type="ECO:0000256" key="7">
    <source>
        <dbReference type="ARBA" id="ARBA00023136"/>
    </source>
</evidence>
<evidence type="ECO:0000256" key="4">
    <source>
        <dbReference type="ARBA" id="ARBA00022519"/>
    </source>
</evidence>
<evidence type="ECO:0000256" key="3">
    <source>
        <dbReference type="ARBA" id="ARBA00022475"/>
    </source>
</evidence>
<feature type="non-terminal residue" evidence="10">
    <location>
        <position position="106"/>
    </location>
</feature>
<feature type="transmembrane region" description="Helical" evidence="8">
    <location>
        <begin position="49"/>
        <end position="71"/>
    </location>
</feature>
<gene>
    <name evidence="10" type="ORF">S03H2_25580</name>
</gene>
<proteinExistence type="predicted"/>
<name>X1FWT1_9ZZZZ</name>
<evidence type="ECO:0000313" key="10">
    <source>
        <dbReference type="EMBL" id="GAH33804.1"/>
    </source>
</evidence>
<evidence type="ECO:0000256" key="2">
    <source>
        <dbReference type="ARBA" id="ARBA00022448"/>
    </source>
</evidence>
<evidence type="ECO:0000256" key="8">
    <source>
        <dbReference type="SAM" id="Phobius"/>
    </source>
</evidence>
<dbReference type="InterPro" id="IPR055348">
    <property type="entry name" value="DctQ"/>
</dbReference>
<sequence>MSRIKRSVQLIDLVTEWAGRVTLPFVLLVMVMLVLEVVLRYGFNRATTWVWPISIQLAAAFGLVGGAYTFLHKGHVRVDVVYNRFPPKVRAVVDLVLSIPLFLFCG</sequence>
<keyword evidence="4" id="KW-0997">Cell inner membrane</keyword>
<feature type="transmembrane region" description="Helical" evidence="8">
    <location>
        <begin position="21"/>
        <end position="43"/>
    </location>
</feature>
<accession>X1FWT1</accession>
<dbReference type="GO" id="GO:0005886">
    <property type="term" value="C:plasma membrane"/>
    <property type="evidence" value="ECO:0007669"/>
    <property type="project" value="UniProtKB-SubCell"/>
</dbReference>
<protein>
    <recommendedName>
        <fullName evidence="9">Tripartite ATP-independent periplasmic transporters DctQ component domain-containing protein</fullName>
    </recommendedName>
</protein>
<evidence type="ECO:0000259" key="9">
    <source>
        <dbReference type="Pfam" id="PF04290"/>
    </source>
</evidence>
<dbReference type="Pfam" id="PF04290">
    <property type="entry name" value="DctQ"/>
    <property type="match status" value="1"/>
</dbReference>
<keyword evidence="2" id="KW-0813">Transport</keyword>
<organism evidence="10">
    <name type="scientific">marine sediment metagenome</name>
    <dbReference type="NCBI Taxonomy" id="412755"/>
    <lineage>
        <taxon>unclassified sequences</taxon>
        <taxon>metagenomes</taxon>
        <taxon>ecological metagenomes</taxon>
    </lineage>
</organism>
<dbReference type="AlphaFoldDB" id="X1FWT1"/>
<keyword evidence="3" id="KW-1003">Cell membrane</keyword>
<dbReference type="EMBL" id="BARU01014526">
    <property type="protein sequence ID" value="GAH33804.1"/>
    <property type="molecule type" value="Genomic_DNA"/>
</dbReference>
<keyword evidence="5 8" id="KW-0812">Transmembrane</keyword>
<dbReference type="PANTHER" id="PTHR35011:SF4">
    <property type="entry name" value="SLL1102 PROTEIN"/>
    <property type="match status" value="1"/>
</dbReference>
<feature type="domain" description="Tripartite ATP-independent periplasmic transporters DctQ component" evidence="9">
    <location>
        <begin position="30"/>
        <end position="105"/>
    </location>
</feature>
<comment type="subcellular location">
    <subcellularLocation>
        <location evidence="1">Cell inner membrane</location>
        <topology evidence="1">Multi-pass membrane protein</topology>
    </subcellularLocation>
</comment>
<keyword evidence="6 8" id="KW-1133">Transmembrane helix</keyword>
<evidence type="ECO:0000256" key="1">
    <source>
        <dbReference type="ARBA" id="ARBA00004429"/>
    </source>
</evidence>
<evidence type="ECO:0000256" key="6">
    <source>
        <dbReference type="ARBA" id="ARBA00022989"/>
    </source>
</evidence>
<reference evidence="10" key="1">
    <citation type="journal article" date="2014" name="Front. Microbiol.">
        <title>High frequency of phylogenetically diverse reductive dehalogenase-homologous genes in deep subseafloor sedimentary metagenomes.</title>
        <authorList>
            <person name="Kawai M."/>
            <person name="Futagami T."/>
            <person name="Toyoda A."/>
            <person name="Takaki Y."/>
            <person name="Nishi S."/>
            <person name="Hori S."/>
            <person name="Arai W."/>
            <person name="Tsubouchi T."/>
            <person name="Morono Y."/>
            <person name="Uchiyama I."/>
            <person name="Ito T."/>
            <person name="Fujiyama A."/>
            <person name="Inagaki F."/>
            <person name="Takami H."/>
        </authorList>
    </citation>
    <scope>NUCLEOTIDE SEQUENCE</scope>
    <source>
        <strain evidence="10">Expedition CK06-06</strain>
    </source>
</reference>
<evidence type="ECO:0000256" key="5">
    <source>
        <dbReference type="ARBA" id="ARBA00022692"/>
    </source>
</evidence>
<comment type="caution">
    <text evidence="10">The sequence shown here is derived from an EMBL/GenBank/DDBJ whole genome shotgun (WGS) entry which is preliminary data.</text>
</comment>
<dbReference type="InterPro" id="IPR007387">
    <property type="entry name" value="TRAP_DctQ"/>
</dbReference>
<dbReference type="PANTHER" id="PTHR35011">
    <property type="entry name" value="2,3-DIKETO-L-GULONATE TRAP TRANSPORTER SMALL PERMEASE PROTEIN YIAM"/>
    <property type="match status" value="1"/>
</dbReference>
<keyword evidence="7 8" id="KW-0472">Membrane</keyword>